<accession>A0A5N4AW22</accession>
<reference evidence="1 2" key="1">
    <citation type="journal article" date="2018" name="Elife">
        <title>Firefly genomes illuminate parallel origins of bioluminescence in beetles.</title>
        <authorList>
            <person name="Fallon T.R."/>
            <person name="Lower S.E."/>
            <person name="Chang C.H."/>
            <person name="Bessho-Uehara M."/>
            <person name="Martin G.J."/>
            <person name="Bewick A.J."/>
            <person name="Behringer M."/>
            <person name="Debat H.J."/>
            <person name="Wong I."/>
            <person name="Day J.C."/>
            <person name="Suvorov A."/>
            <person name="Silva C.J."/>
            <person name="Stanger-Hall K.F."/>
            <person name="Hall D.W."/>
            <person name="Schmitz R.J."/>
            <person name="Nelson D.R."/>
            <person name="Lewis S.M."/>
            <person name="Shigenobu S."/>
            <person name="Bybee S.M."/>
            <person name="Larracuente A.M."/>
            <person name="Oba Y."/>
            <person name="Weng J.K."/>
        </authorList>
    </citation>
    <scope>NUCLEOTIDE SEQUENCE [LARGE SCALE GENOMIC DNA]</scope>
    <source>
        <strain evidence="1">1611_PpyrPB1</strain>
        <tissue evidence="1">Whole body</tissue>
    </source>
</reference>
<dbReference type="Proteomes" id="UP000327044">
    <property type="component" value="Unassembled WGS sequence"/>
</dbReference>
<evidence type="ECO:0000313" key="2">
    <source>
        <dbReference type="Proteomes" id="UP000327044"/>
    </source>
</evidence>
<gene>
    <name evidence="1" type="ORF">PPYR_03748</name>
</gene>
<proteinExistence type="predicted"/>
<name>A0A5N4AW22_PHOPY</name>
<organism evidence="1 2">
    <name type="scientific">Photinus pyralis</name>
    <name type="common">Common eastern firefly</name>
    <name type="synonym">Lampyris pyralis</name>
    <dbReference type="NCBI Taxonomy" id="7054"/>
    <lineage>
        <taxon>Eukaryota</taxon>
        <taxon>Metazoa</taxon>
        <taxon>Ecdysozoa</taxon>
        <taxon>Arthropoda</taxon>
        <taxon>Hexapoda</taxon>
        <taxon>Insecta</taxon>
        <taxon>Pterygota</taxon>
        <taxon>Neoptera</taxon>
        <taxon>Endopterygota</taxon>
        <taxon>Coleoptera</taxon>
        <taxon>Polyphaga</taxon>
        <taxon>Elateriformia</taxon>
        <taxon>Elateroidea</taxon>
        <taxon>Lampyridae</taxon>
        <taxon>Lampyrinae</taxon>
        <taxon>Photinus</taxon>
    </lineage>
</organism>
<feature type="non-terminal residue" evidence="1">
    <location>
        <position position="59"/>
    </location>
</feature>
<dbReference type="AlphaFoldDB" id="A0A5N4AW22"/>
<comment type="caution">
    <text evidence="1">The sequence shown here is derived from an EMBL/GenBank/DDBJ whole genome shotgun (WGS) entry which is preliminary data.</text>
</comment>
<dbReference type="EMBL" id="VVIM01000002">
    <property type="protein sequence ID" value="KAB0801562.1"/>
    <property type="molecule type" value="Genomic_DNA"/>
</dbReference>
<sequence length="59" mass="6860">MDSEFSCTPPDRREAAKSVAANDLLPEKSKHYYNKIYLNFKEWCQTKCVSQDSENVMLV</sequence>
<evidence type="ECO:0000313" key="1">
    <source>
        <dbReference type="EMBL" id="KAB0801562.1"/>
    </source>
</evidence>
<dbReference type="InParanoid" id="A0A5N4AW22"/>
<keyword evidence="2" id="KW-1185">Reference proteome</keyword>
<protein>
    <submittedName>
        <fullName evidence="1">Uncharacterized protein</fullName>
    </submittedName>
</protein>